<keyword evidence="1" id="KW-0812">Transmembrane</keyword>
<evidence type="ECO:0000259" key="2">
    <source>
        <dbReference type="PROSITE" id="PS00622"/>
    </source>
</evidence>
<dbReference type="SUPFAM" id="SSF46894">
    <property type="entry name" value="C-terminal effector domain of the bipartite response regulators"/>
    <property type="match status" value="1"/>
</dbReference>
<dbReference type="Proteomes" id="UP000186373">
    <property type="component" value="Unassembled WGS sequence"/>
</dbReference>
<gene>
    <name evidence="3" type="ORF">SAMN05421639_10717</name>
</gene>
<keyword evidence="1" id="KW-0472">Membrane</keyword>
<reference evidence="4" key="1">
    <citation type="submission" date="2017-01" db="EMBL/GenBank/DDBJ databases">
        <authorList>
            <person name="Varghese N."/>
            <person name="Submissions S."/>
        </authorList>
    </citation>
    <scope>NUCLEOTIDE SEQUENCE [LARGE SCALE GENOMIC DNA]</scope>
    <source>
        <strain evidence="4">DSM 17126</strain>
    </source>
</reference>
<proteinExistence type="predicted"/>
<dbReference type="GO" id="GO:0003677">
    <property type="term" value="F:DNA binding"/>
    <property type="evidence" value="ECO:0007669"/>
    <property type="project" value="InterPro"/>
</dbReference>
<dbReference type="Gene3D" id="1.10.10.10">
    <property type="entry name" value="Winged helix-like DNA-binding domain superfamily/Winged helix DNA-binding domain"/>
    <property type="match status" value="1"/>
</dbReference>
<evidence type="ECO:0000313" key="3">
    <source>
        <dbReference type="EMBL" id="SIS49885.1"/>
    </source>
</evidence>
<dbReference type="Pfam" id="PF00196">
    <property type="entry name" value="GerE"/>
    <property type="match status" value="1"/>
</dbReference>
<dbReference type="GO" id="GO:0006355">
    <property type="term" value="P:regulation of DNA-templated transcription"/>
    <property type="evidence" value="ECO:0007669"/>
    <property type="project" value="InterPro"/>
</dbReference>
<dbReference type="PRINTS" id="PR00038">
    <property type="entry name" value="HTHLUXR"/>
</dbReference>
<dbReference type="PROSITE" id="PS00622">
    <property type="entry name" value="HTH_LUXR_1"/>
    <property type="match status" value="1"/>
</dbReference>
<evidence type="ECO:0000313" key="4">
    <source>
        <dbReference type="Proteomes" id="UP000186373"/>
    </source>
</evidence>
<keyword evidence="4" id="KW-1185">Reference proteome</keyword>
<keyword evidence="1" id="KW-1133">Transmembrane helix</keyword>
<dbReference type="InterPro" id="IPR000792">
    <property type="entry name" value="Tscrpt_reg_LuxR_C"/>
</dbReference>
<protein>
    <submittedName>
        <fullName evidence="3">Regulatory protein, luxR family</fullName>
    </submittedName>
</protein>
<dbReference type="InterPro" id="IPR036388">
    <property type="entry name" value="WH-like_DNA-bd_sf"/>
</dbReference>
<name>A0A1N7JKP7_9FLAO</name>
<evidence type="ECO:0000256" key="1">
    <source>
        <dbReference type="SAM" id="Phobius"/>
    </source>
</evidence>
<dbReference type="SMART" id="SM00421">
    <property type="entry name" value="HTH_LUXR"/>
    <property type="match status" value="1"/>
</dbReference>
<organism evidence="3 4">
    <name type="scientific">Chryseobacterium shigense</name>
    <dbReference type="NCBI Taxonomy" id="297244"/>
    <lineage>
        <taxon>Bacteria</taxon>
        <taxon>Pseudomonadati</taxon>
        <taxon>Bacteroidota</taxon>
        <taxon>Flavobacteriia</taxon>
        <taxon>Flavobacteriales</taxon>
        <taxon>Weeksellaceae</taxon>
        <taxon>Chryseobacterium group</taxon>
        <taxon>Chryseobacterium</taxon>
    </lineage>
</organism>
<sequence length="168" mass="19780">MKEHHLILFLFTTISTTYLSHYLIIVLFKSTLSNRKYKRMALNSKLINDILISQYTTGRQNNYMSKENYKSITSIEIVELLKSEGRFIHEFDKRYPGFTKKIIEINPSISKSEITLAAMIRLGFSNKEIAKYTYVEEKTVHTKKYRLKKKLNIQSNLDISQFIQSINI</sequence>
<feature type="domain" description="HTH luxR-type" evidence="2">
    <location>
        <begin position="123"/>
        <end position="150"/>
    </location>
</feature>
<accession>A0A1N7JKP7</accession>
<dbReference type="AlphaFoldDB" id="A0A1N7JKP7"/>
<feature type="transmembrane region" description="Helical" evidence="1">
    <location>
        <begin position="6"/>
        <end position="28"/>
    </location>
</feature>
<dbReference type="EMBL" id="FTNY01000007">
    <property type="protein sequence ID" value="SIS49885.1"/>
    <property type="molecule type" value="Genomic_DNA"/>
</dbReference>
<dbReference type="InterPro" id="IPR016032">
    <property type="entry name" value="Sig_transdc_resp-reg_C-effctor"/>
</dbReference>
<dbReference type="OrthoDB" id="1017207at2"/>